<dbReference type="GO" id="GO:0016020">
    <property type="term" value="C:membrane"/>
    <property type="evidence" value="ECO:0007669"/>
    <property type="project" value="InterPro"/>
</dbReference>
<accession>A0A6J4NC50</accession>
<dbReference type="Pfam" id="PF07730">
    <property type="entry name" value="HisKA_3"/>
    <property type="match status" value="1"/>
</dbReference>
<dbReference type="GO" id="GO:0000155">
    <property type="term" value="F:phosphorelay sensor kinase activity"/>
    <property type="evidence" value="ECO:0007669"/>
    <property type="project" value="InterPro"/>
</dbReference>
<name>A0A6J4NC50_9CHLR</name>
<dbReference type="AlphaFoldDB" id="A0A6J4NC50"/>
<dbReference type="InterPro" id="IPR011712">
    <property type="entry name" value="Sig_transdc_His_kin_sub3_dim/P"/>
</dbReference>
<dbReference type="EMBL" id="CADCTR010003135">
    <property type="protein sequence ID" value="CAA9383814.1"/>
    <property type="molecule type" value="Genomic_DNA"/>
</dbReference>
<keyword evidence="4" id="KW-0812">Transmembrane</keyword>
<dbReference type="InterPro" id="IPR050482">
    <property type="entry name" value="Sensor_HK_TwoCompSys"/>
</dbReference>
<evidence type="ECO:0000259" key="5">
    <source>
        <dbReference type="Pfam" id="PF07730"/>
    </source>
</evidence>
<gene>
    <name evidence="6" type="ORF">AVDCRST_MAG93-9342</name>
</gene>
<feature type="domain" description="Signal transduction histidine kinase subgroup 3 dimerisation and phosphoacceptor" evidence="5">
    <location>
        <begin position="247"/>
        <end position="313"/>
    </location>
</feature>
<organism evidence="6">
    <name type="scientific">uncultured Chloroflexia bacterium</name>
    <dbReference type="NCBI Taxonomy" id="1672391"/>
    <lineage>
        <taxon>Bacteria</taxon>
        <taxon>Bacillati</taxon>
        <taxon>Chloroflexota</taxon>
        <taxon>Chloroflexia</taxon>
        <taxon>environmental samples</taxon>
    </lineage>
</organism>
<proteinExistence type="predicted"/>
<dbReference type="Gene3D" id="3.30.450.40">
    <property type="match status" value="1"/>
</dbReference>
<evidence type="ECO:0000313" key="6">
    <source>
        <dbReference type="EMBL" id="CAA9383814.1"/>
    </source>
</evidence>
<feature type="non-terminal residue" evidence="6">
    <location>
        <position position="393"/>
    </location>
</feature>
<keyword evidence="4" id="KW-1133">Transmembrane helix</keyword>
<evidence type="ECO:0000256" key="1">
    <source>
        <dbReference type="ARBA" id="ARBA00022679"/>
    </source>
</evidence>
<evidence type="ECO:0000256" key="2">
    <source>
        <dbReference type="ARBA" id="ARBA00022777"/>
    </source>
</evidence>
<keyword evidence="4" id="KW-0472">Membrane</keyword>
<evidence type="ECO:0000256" key="4">
    <source>
        <dbReference type="SAM" id="Phobius"/>
    </source>
</evidence>
<dbReference type="SUPFAM" id="SSF55874">
    <property type="entry name" value="ATPase domain of HSP90 chaperone/DNA topoisomerase II/histidine kinase"/>
    <property type="match status" value="1"/>
</dbReference>
<keyword evidence="1" id="KW-0808">Transferase</keyword>
<dbReference type="GO" id="GO:0046983">
    <property type="term" value="F:protein dimerization activity"/>
    <property type="evidence" value="ECO:0007669"/>
    <property type="project" value="InterPro"/>
</dbReference>
<dbReference type="SUPFAM" id="SSF55781">
    <property type="entry name" value="GAF domain-like"/>
    <property type="match status" value="1"/>
</dbReference>
<dbReference type="PANTHER" id="PTHR24421:SF57">
    <property type="entry name" value="HISTIDINE KINASE DIMERISATION AND PHOSPHOACCEPTOR REGION"/>
    <property type="match status" value="1"/>
</dbReference>
<dbReference type="InterPro" id="IPR029016">
    <property type="entry name" value="GAF-like_dom_sf"/>
</dbReference>
<dbReference type="Gene3D" id="3.30.565.10">
    <property type="entry name" value="Histidine kinase-like ATPase, C-terminal domain"/>
    <property type="match status" value="1"/>
</dbReference>
<sequence>MLRQLRWPLAGTIAIAFALGQLLETLLLTGAQSRSLLLLDVVGWGALGGLAVWLSLTWVGRQEHRFQESITRSLHEQQALNNRLQRANKHLTLLSDVNRRIADSATLDEILDGTLSFPARLLDIHVGVLSLNDAAGPIETRAHGATVDELTRLRERFGVRAPQLDQRRLQVFQTDDLDGCILLPIHDGQTQIGFAELYLRNMPHLQPDEQALLETIASEIAEAIVSARRRSREERAIYELERAIADERARIARDIHDGITQTLAFRRMRIDLWLDWLDTDREQLRTELIESKQLLREQISELRRAIFALRPVQFDELGFVGGLHRYVIEWAGQHGWTIDVDLAGAPSTLAPTIEAATFRVLQESLTNIAKHAQATHVEVSIDQIDNGLRLVVR</sequence>
<keyword evidence="2 6" id="KW-0418">Kinase</keyword>
<protein>
    <submittedName>
        <fullName evidence="6">Sensor histidine kinase</fullName>
    </submittedName>
</protein>
<evidence type="ECO:0000256" key="3">
    <source>
        <dbReference type="ARBA" id="ARBA00023012"/>
    </source>
</evidence>
<reference evidence="6" key="1">
    <citation type="submission" date="2020-02" db="EMBL/GenBank/DDBJ databases">
        <authorList>
            <person name="Meier V. D."/>
        </authorList>
    </citation>
    <scope>NUCLEOTIDE SEQUENCE</scope>
    <source>
        <strain evidence="6">AVDCRST_MAG93</strain>
    </source>
</reference>
<dbReference type="Gene3D" id="1.20.5.1930">
    <property type="match status" value="1"/>
</dbReference>
<dbReference type="PANTHER" id="PTHR24421">
    <property type="entry name" value="NITRATE/NITRITE SENSOR PROTEIN NARX-RELATED"/>
    <property type="match status" value="1"/>
</dbReference>
<feature type="transmembrane region" description="Helical" evidence="4">
    <location>
        <begin position="7"/>
        <end position="29"/>
    </location>
</feature>
<keyword evidence="3" id="KW-0902">Two-component regulatory system</keyword>
<dbReference type="InterPro" id="IPR036890">
    <property type="entry name" value="HATPase_C_sf"/>
</dbReference>